<dbReference type="GO" id="GO:0006369">
    <property type="term" value="P:termination of RNA polymerase II transcription"/>
    <property type="evidence" value="ECO:0007669"/>
    <property type="project" value="InterPro"/>
</dbReference>
<feature type="domain" description="CID" evidence="3">
    <location>
        <begin position="4"/>
        <end position="134"/>
    </location>
</feature>
<dbReference type="GO" id="GO:0003729">
    <property type="term" value="F:mRNA binding"/>
    <property type="evidence" value="ECO:0007669"/>
    <property type="project" value="InterPro"/>
</dbReference>
<organism evidence="4 5">
    <name type="scientific">Acanthocheilonema viteae</name>
    <name type="common">Filarial nematode worm</name>
    <name type="synonym">Dipetalonema viteae</name>
    <dbReference type="NCBI Taxonomy" id="6277"/>
    <lineage>
        <taxon>Eukaryota</taxon>
        <taxon>Metazoa</taxon>
        <taxon>Ecdysozoa</taxon>
        <taxon>Nematoda</taxon>
        <taxon>Chromadorea</taxon>
        <taxon>Rhabditida</taxon>
        <taxon>Spirurina</taxon>
        <taxon>Spiruromorpha</taxon>
        <taxon>Filarioidea</taxon>
        <taxon>Onchocercidae</taxon>
        <taxon>Acanthocheilonema</taxon>
    </lineage>
</organism>
<keyword evidence="1" id="KW-0227">DNA damage</keyword>
<comment type="function">
    <text evidence="1">Component of the general transcription and DNA repair factor IIH (TFIIH) core complex, which is involved in general and transcription-coupled nucleotide excision repair (NER) of damaged DNA and, when complexed to CAK, in RNA transcription by RNA polymerase II. In NER, TFIIH acts by opening DNA around the lesion to allow the excision of the damaged oligonucleotide and its replacement by a new DNA fragment. In transcription, TFIIH has an essential role in transcription initiation. When the pre-initiation complex (PIC) has been established, TFIIH is required for promoter opening and promoter escape. Phosphorylation of the C-terminal tail (CTD) of the largest subunit of RNA polymerase II by the kinase module CAK controls the initiation of transcription.</text>
</comment>
<dbReference type="OrthoDB" id="343582at2759"/>
<feature type="compositionally biased region" description="Basic and acidic residues" evidence="2">
    <location>
        <begin position="281"/>
        <end position="296"/>
    </location>
</feature>
<dbReference type="Gene3D" id="3.40.50.410">
    <property type="entry name" value="von Willebrand factor, type A domain"/>
    <property type="match status" value="1"/>
</dbReference>
<comment type="similarity">
    <text evidence="1">Belongs to the TFB4 family.</text>
</comment>
<dbReference type="Pfam" id="PF04818">
    <property type="entry name" value="CID"/>
    <property type="match status" value="1"/>
</dbReference>
<keyword evidence="1" id="KW-0804">Transcription</keyword>
<dbReference type="GO" id="GO:0005849">
    <property type="term" value="C:mRNA cleavage factor complex"/>
    <property type="evidence" value="ECO:0007669"/>
    <property type="project" value="TreeGrafter"/>
</dbReference>
<reference evidence="4 5" key="1">
    <citation type="submission" date="2018-08" db="EMBL/GenBank/DDBJ databases">
        <authorList>
            <person name="Laetsch R D."/>
            <person name="Stevens L."/>
            <person name="Kumar S."/>
            <person name="Blaxter L. M."/>
        </authorList>
    </citation>
    <scope>NUCLEOTIDE SEQUENCE [LARGE SCALE GENOMIC DNA]</scope>
</reference>
<dbReference type="GO" id="GO:0005675">
    <property type="term" value="C:transcription factor TFIIH holo complex"/>
    <property type="evidence" value="ECO:0007669"/>
    <property type="project" value="UniProtKB-UniRule"/>
</dbReference>
<dbReference type="GO" id="GO:0000993">
    <property type="term" value="F:RNA polymerase II complex binding"/>
    <property type="evidence" value="ECO:0007669"/>
    <property type="project" value="InterPro"/>
</dbReference>
<feature type="region of interest" description="Disordered" evidence="2">
    <location>
        <begin position="738"/>
        <end position="765"/>
    </location>
</feature>
<keyword evidence="1" id="KW-0862">Zinc</keyword>
<feature type="region of interest" description="Disordered" evidence="2">
    <location>
        <begin position="281"/>
        <end position="339"/>
    </location>
</feature>
<dbReference type="Proteomes" id="UP000276991">
    <property type="component" value="Unassembled WGS sequence"/>
</dbReference>
<keyword evidence="1" id="KW-0479">Metal-binding</keyword>
<evidence type="ECO:0000259" key="3">
    <source>
        <dbReference type="PROSITE" id="PS51391"/>
    </source>
</evidence>
<keyword evidence="5" id="KW-1185">Reference proteome</keyword>
<protein>
    <recommendedName>
        <fullName evidence="1">General transcription factor IIH subunit 3</fullName>
    </recommendedName>
    <alternativeName>
        <fullName evidence="1">General transcription factor IIH polypeptide 3</fullName>
    </alternativeName>
</protein>
<dbReference type="GO" id="GO:0005737">
    <property type="term" value="C:cytoplasm"/>
    <property type="evidence" value="ECO:0007669"/>
    <property type="project" value="TreeGrafter"/>
</dbReference>
<keyword evidence="1" id="KW-0863">Zinc-finger</keyword>
<dbReference type="InterPro" id="IPR036465">
    <property type="entry name" value="vWFA_dom_sf"/>
</dbReference>
<dbReference type="PANTHER" id="PTHR15921">
    <property type="entry name" value="PRE-MRNA CLEAVAGE COMPLEX II"/>
    <property type="match status" value="1"/>
</dbReference>
<proteinExistence type="inferred from homology"/>
<dbReference type="CDD" id="cd16982">
    <property type="entry name" value="CID_Pcf11"/>
    <property type="match status" value="1"/>
</dbReference>
<dbReference type="PANTHER" id="PTHR15921:SF3">
    <property type="entry name" value="PRE-MRNA CLEAVAGE COMPLEX 2 PROTEIN PCF11"/>
    <property type="match status" value="1"/>
</dbReference>
<dbReference type="GO" id="GO:0006355">
    <property type="term" value="P:regulation of DNA-templated transcription"/>
    <property type="evidence" value="ECO:0007669"/>
    <property type="project" value="InterPro"/>
</dbReference>
<dbReference type="SMART" id="SM00582">
    <property type="entry name" value="RPR"/>
    <property type="match status" value="1"/>
</dbReference>
<dbReference type="InterPro" id="IPR047415">
    <property type="entry name" value="Pcf11_CID"/>
</dbReference>
<comment type="subunit">
    <text evidence="1">Part of a TFIID-containing RNA polymerase II pre-initiation complex that is composed of TBP and at least GTF2A1, GTF2A2, GTF2E1, GTF2E2, GTF2F1, GTF2H2, GTF2H3, GTF2H4, GTF2H5, GTF2B, TCEA1, ERCC2, ERCC3, TAF1, TAF2, TAF3, TAF4, TAF5, TAF6, TAF7, TAF8, TAF9, TAF10, TAF11, TAF12 and TAF13. Component of the 7-subunit TFIIH core complex composed of XPB/ERCC3, XPD/ERCC2, GTF2H1, GTF2H2, GTF2H3, GTF2H4 and GTF2H5, which is active in NER. The core complex associates with the 3-subunit CDK-activating kinase (CAK) module composed of CCNH/cyclin H, CDK7 and MNAT1 to form the 10-subunit holoenzyme (holo-TFIIH) active in transcription. Interacts with RARA; the interaction requires prior phosphorylation of RARA on 'Ser-369' which then enhances interaction of RARA with CDK7.</text>
</comment>
<dbReference type="Gene3D" id="1.25.40.90">
    <property type="match status" value="1"/>
</dbReference>
<dbReference type="STRING" id="6277.A0A498S8V0"/>
<feature type="compositionally biased region" description="Basic and acidic residues" evidence="2">
    <location>
        <begin position="638"/>
        <end position="649"/>
    </location>
</feature>
<keyword evidence="1" id="KW-0805">Transcription regulation</keyword>
<accession>A0A498S8V0</accession>
<dbReference type="GO" id="GO:0008270">
    <property type="term" value="F:zinc ion binding"/>
    <property type="evidence" value="ECO:0007669"/>
    <property type="project" value="UniProtKB-KW"/>
</dbReference>
<gene>
    <name evidence="4" type="ORF">NAV_LOCUS1246</name>
</gene>
<dbReference type="SUPFAM" id="SSF48464">
    <property type="entry name" value="ENTH/VHS domain"/>
    <property type="match status" value="1"/>
</dbReference>
<dbReference type="InterPro" id="IPR008942">
    <property type="entry name" value="ENTH_VHS"/>
</dbReference>
<evidence type="ECO:0000256" key="2">
    <source>
        <dbReference type="SAM" id="MobiDB-lite"/>
    </source>
</evidence>
<dbReference type="GO" id="GO:0031124">
    <property type="term" value="P:mRNA 3'-end processing"/>
    <property type="evidence" value="ECO:0007669"/>
    <property type="project" value="InterPro"/>
</dbReference>
<sequence length="1099" mass="121474">MAKSAEEAALEYRQALHDLKDNNKMQINLMTILADDYNSFSKEIVAVIAQQIMKVVPPQKLAVMYVMDSILKNVTGAGNYKEHIEKIVYKVFLHVFETGDERTRLALHKLRQTWTGIFQRSTLYKIDLAVNAIDPAWPIVTPQPANTPLPGHKPQPVVMTSHQPRAAGKVHVNPHFLQKNSVTATSATATATATTATTTSATVDNKLQMNCDKKKIGLDPRLMKHPDGIVAGRPAPLLATRPENVIVKQEPIDSSDVDERLNIQQTGNLLDSASLRSFGHRKEQEFGGRSPNDIKRKSPPCVSDLETVEKKPRIRTPPQDKDRRTNSPSTSSIIRPTNDLGSHAFITTARRAQVASNTNMITAPPTPVIVPVSGPVILPAIPSTSGPLPFLPPIMPTVPLPMPVHNMVLAGPPVVPGSTNTQDLTRTDPNHVPPIINNETPKLEGIPANNRIFVDGRAYEVSYINDVPVIERNGLPHRIYFTGVPRNVIIDGVAYQLAFGEERRVIIDGEEHILRFGAPSRELYMGTYPFKGAFGGPPIFATINGVRHEIRLGGPPPEVKIEPDPCYELLRYMPRTGADTSNKTTAASGTEPQTTVDVKGLLAKLQRTGILSALNANNRRDETGGDSPNRPVTPPIPSEHRGEVTERLPKPPTDLKSFSMRALRIRYTSVVESLHQKRRLCPTCGLRFSELKGERYQQHLDWHFRENLKSNESSRCRDWYLPADEWYEFSEQEELTASTSATRLTGGGSNDVTKDTNRGTYSVPSDSVPSKECGVCKEKFEEYWDEDDDVWKLRDCMLSQDGRIFHPGCILDASAIKIPDEDSPSEEEQSDKLSFLKSLKLKKDFSSSTVMSCLSIVIDCDARHWGELAEKENNEKVISTLIHSIMSYTTAHMSISAANRIVIIGVDEALLEPTIYVTNAATDIDMSLSVKTALRNALKKSASTTNATESAIFAPAFATAICHISRYKNEVDNGDGRILVINIGSDLLGEHNILMNIFFAAHKHNILIDVANIGETSPILQQASDITGGTYFNLKKPKQFLEYAMCFTLGRGSIRSAFPSPSSSTSVDYRASCHCHNAPVRFLKETEPWKSSSNPSIFT</sequence>
<comment type="subcellular location">
    <subcellularLocation>
        <location evidence="1">Nucleus</location>
    </subcellularLocation>
</comment>
<dbReference type="Pfam" id="PF03850">
    <property type="entry name" value="Tfb4"/>
    <property type="match status" value="1"/>
</dbReference>
<dbReference type="InterPro" id="IPR045154">
    <property type="entry name" value="PCF11-like"/>
</dbReference>
<feature type="region of interest" description="Disordered" evidence="2">
    <location>
        <begin position="613"/>
        <end position="655"/>
    </location>
</feature>
<dbReference type="EMBL" id="UPTC01000103">
    <property type="protein sequence ID" value="VBB26416.1"/>
    <property type="molecule type" value="Genomic_DNA"/>
</dbReference>
<dbReference type="InterPro" id="IPR006569">
    <property type="entry name" value="CID_dom"/>
</dbReference>
<keyword evidence="1" id="KW-0539">Nucleus</keyword>
<dbReference type="GO" id="GO:0000439">
    <property type="term" value="C:transcription factor TFIIH core complex"/>
    <property type="evidence" value="ECO:0007669"/>
    <property type="project" value="UniProtKB-UniRule"/>
</dbReference>
<dbReference type="AlphaFoldDB" id="A0A498S8V0"/>
<evidence type="ECO:0000313" key="5">
    <source>
        <dbReference type="Proteomes" id="UP000276991"/>
    </source>
</evidence>
<dbReference type="GO" id="GO:0006289">
    <property type="term" value="P:nucleotide-excision repair"/>
    <property type="evidence" value="ECO:0007669"/>
    <property type="project" value="UniProtKB-UniRule"/>
</dbReference>
<dbReference type="PROSITE" id="PS51391">
    <property type="entry name" value="CID"/>
    <property type="match status" value="1"/>
</dbReference>
<evidence type="ECO:0000313" key="4">
    <source>
        <dbReference type="EMBL" id="VBB26416.1"/>
    </source>
</evidence>
<evidence type="ECO:0000256" key="1">
    <source>
        <dbReference type="RuleBase" id="RU368090"/>
    </source>
</evidence>
<dbReference type="InterPro" id="IPR004600">
    <property type="entry name" value="TFIIH_Tfb4/GTF2H3"/>
</dbReference>
<name>A0A498S8V0_ACAVI</name>
<feature type="compositionally biased region" description="Polar residues" evidence="2">
    <location>
        <begin position="326"/>
        <end position="335"/>
    </location>
</feature>
<keyword evidence="1" id="KW-0234">DNA repair</keyword>